<proteinExistence type="predicted"/>
<reference evidence="3" key="1">
    <citation type="journal article" date="2021" name="BMC Genomics">
        <title>Chromosome-level genome assembly and manually-curated proteome of model necrotroph Parastagonospora nodorum Sn15 reveals a genome-wide trove of candidate effector homologs, and redundancy of virulence-related functions within an accessory chromosome.</title>
        <authorList>
            <person name="Bertazzoni S."/>
            <person name="Jones D.A.B."/>
            <person name="Phan H.T."/>
            <person name="Tan K.-C."/>
            <person name="Hane J.K."/>
        </authorList>
    </citation>
    <scope>NUCLEOTIDE SEQUENCE [LARGE SCALE GENOMIC DNA]</scope>
    <source>
        <strain evidence="3">SN15 / ATCC MYA-4574 / FGSC 10173)</strain>
    </source>
</reference>
<keyword evidence="3" id="KW-1185">Reference proteome</keyword>
<feature type="region of interest" description="Disordered" evidence="1">
    <location>
        <begin position="1"/>
        <end position="53"/>
    </location>
</feature>
<dbReference type="VEuPathDB" id="FungiDB:JI435_424350"/>
<dbReference type="EMBL" id="CP069044">
    <property type="protein sequence ID" value="QRD07419.1"/>
    <property type="molecule type" value="Genomic_DNA"/>
</dbReference>
<organism evidence="2 3">
    <name type="scientific">Phaeosphaeria nodorum (strain SN15 / ATCC MYA-4574 / FGSC 10173)</name>
    <name type="common">Glume blotch fungus</name>
    <name type="synonym">Parastagonospora nodorum</name>
    <dbReference type="NCBI Taxonomy" id="321614"/>
    <lineage>
        <taxon>Eukaryota</taxon>
        <taxon>Fungi</taxon>
        <taxon>Dikarya</taxon>
        <taxon>Ascomycota</taxon>
        <taxon>Pezizomycotina</taxon>
        <taxon>Dothideomycetes</taxon>
        <taxon>Pleosporomycetidae</taxon>
        <taxon>Pleosporales</taxon>
        <taxon>Pleosporineae</taxon>
        <taxon>Phaeosphaeriaceae</taxon>
        <taxon>Parastagonospora</taxon>
    </lineage>
</organism>
<accession>A0A7U2ICQ3</accession>
<sequence>MVITLRSRTREAPSAQLSSARHEKRPHHLLTNQKNPLSHRRRKRAPAMTKDEV</sequence>
<name>A0A7U2ICQ3_PHANO</name>
<protein>
    <submittedName>
        <fullName evidence="2">Uncharacterized protein</fullName>
    </submittedName>
</protein>
<dbReference type="Proteomes" id="UP000663193">
    <property type="component" value="Chromosome 22"/>
</dbReference>
<dbReference type="AlphaFoldDB" id="A0A7U2ICQ3"/>
<evidence type="ECO:0000313" key="3">
    <source>
        <dbReference type="Proteomes" id="UP000663193"/>
    </source>
</evidence>
<evidence type="ECO:0000256" key="1">
    <source>
        <dbReference type="SAM" id="MobiDB-lite"/>
    </source>
</evidence>
<evidence type="ECO:0000313" key="2">
    <source>
        <dbReference type="EMBL" id="QRD07419.1"/>
    </source>
</evidence>
<gene>
    <name evidence="2" type="ORF">JI435_424350</name>
</gene>